<keyword evidence="2" id="KW-0238">DNA-binding</keyword>
<keyword evidence="8" id="KW-1185">Reference proteome</keyword>
<evidence type="ECO:0000313" key="8">
    <source>
        <dbReference type="Proteomes" id="UP000306509"/>
    </source>
</evidence>
<dbReference type="PROSITE" id="PS00397">
    <property type="entry name" value="RECOMBINASES_1"/>
    <property type="match status" value="1"/>
</dbReference>
<dbReference type="STRING" id="180332.GCA_000797495_03358"/>
<dbReference type="Pfam" id="PF00239">
    <property type="entry name" value="Resolvase"/>
    <property type="match status" value="1"/>
</dbReference>
<feature type="domain" description="Resolvase/invertase-type recombinase catalytic" evidence="6">
    <location>
        <begin position="4"/>
        <end position="149"/>
    </location>
</feature>
<dbReference type="SUPFAM" id="SSF53041">
    <property type="entry name" value="Resolvase-like"/>
    <property type="match status" value="1"/>
</dbReference>
<dbReference type="GO" id="GO:0003677">
    <property type="term" value="F:DNA binding"/>
    <property type="evidence" value="ECO:0007669"/>
    <property type="project" value="UniProtKB-KW"/>
</dbReference>
<dbReference type="InterPro" id="IPR006119">
    <property type="entry name" value="Resolv_N"/>
</dbReference>
<evidence type="ECO:0000256" key="4">
    <source>
        <dbReference type="PIRSR" id="PIRSR606118-50"/>
    </source>
</evidence>
<dbReference type="InterPro" id="IPR006118">
    <property type="entry name" value="Recombinase_CS"/>
</dbReference>
<reference evidence="7 8" key="1">
    <citation type="journal article" date="2019" name="Anaerobe">
        <title>Detection of Robinsoniella peoriensis in multiple bone samples of a trauma patient.</title>
        <authorList>
            <person name="Schrottner P."/>
            <person name="Hartwich K."/>
            <person name="Bunk B."/>
            <person name="Schober I."/>
            <person name="Helbig S."/>
            <person name="Rudolph W.W."/>
            <person name="Gunzer F."/>
        </authorList>
    </citation>
    <scope>NUCLEOTIDE SEQUENCE [LARGE SCALE GENOMIC DNA]</scope>
    <source>
        <strain evidence="7 8">DSM 106044</strain>
    </source>
</reference>
<dbReference type="CDD" id="cd03768">
    <property type="entry name" value="SR_ResInv"/>
    <property type="match status" value="1"/>
</dbReference>
<dbReference type="GO" id="GO:0000150">
    <property type="term" value="F:DNA strand exchange activity"/>
    <property type="evidence" value="ECO:0007669"/>
    <property type="project" value="InterPro"/>
</dbReference>
<keyword evidence="1" id="KW-0229">DNA integration</keyword>
<dbReference type="GO" id="GO:0015074">
    <property type="term" value="P:DNA integration"/>
    <property type="evidence" value="ECO:0007669"/>
    <property type="project" value="UniProtKB-KW"/>
</dbReference>
<evidence type="ECO:0000256" key="2">
    <source>
        <dbReference type="ARBA" id="ARBA00023125"/>
    </source>
</evidence>
<evidence type="ECO:0000256" key="5">
    <source>
        <dbReference type="PROSITE-ProRule" id="PRU10137"/>
    </source>
</evidence>
<evidence type="ECO:0000313" key="7">
    <source>
        <dbReference type="EMBL" id="TLC99958.1"/>
    </source>
</evidence>
<dbReference type="PANTHER" id="PTHR30461">
    <property type="entry name" value="DNA-INVERTASE FROM LAMBDOID PROPHAGE"/>
    <property type="match status" value="1"/>
</dbReference>
<sequence>MKSQKYGYVRVSTKDQHTDRQLAAMEKAGILSSHIFEDKQSGKDFDRPQYKKLIKKLKAGDVLYVKSIDRLGRDYDEIICQWRRLTKVIKADIVVIDFPLLDTRVKENDITGIFIADLVLQILSYVAQIERENIRQRQKEGIEVAKVKGVQFGRPSKELPANFTNVYEQWSENRISGREAARRLEVDHKTFFKWALQSNQLNESL</sequence>
<name>A0A4U8Q668_9FIRM</name>
<dbReference type="PROSITE" id="PS51736">
    <property type="entry name" value="RECOMBINASES_3"/>
    <property type="match status" value="1"/>
</dbReference>
<dbReference type="Proteomes" id="UP000306509">
    <property type="component" value="Unassembled WGS sequence"/>
</dbReference>
<dbReference type="AlphaFoldDB" id="A0A4U8Q668"/>
<comment type="caution">
    <text evidence="7">The sequence shown here is derived from an EMBL/GenBank/DDBJ whole genome shotgun (WGS) entry which is preliminary data.</text>
</comment>
<evidence type="ECO:0000256" key="1">
    <source>
        <dbReference type="ARBA" id="ARBA00022908"/>
    </source>
</evidence>
<evidence type="ECO:0000259" key="6">
    <source>
        <dbReference type="PROSITE" id="PS51736"/>
    </source>
</evidence>
<protein>
    <submittedName>
        <fullName evidence="7">Putative DNA-invertase bin3</fullName>
    </submittedName>
</protein>
<dbReference type="RefSeq" id="WP_044295627.1">
    <property type="nucleotide sequence ID" value="NZ_CAUSDN010000192.1"/>
</dbReference>
<evidence type="ECO:0000256" key="3">
    <source>
        <dbReference type="ARBA" id="ARBA00023172"/>
    </source>
</evidence>
<gene>
    <name evidence="7" type="primary">bin3_1</name>
    <name evidence="7" type="ORF">DSM106044_03047</name>
</gene>
<dbReference type="InterPro" id="IPR036162">
    <property type="entry name" value="Resolvase-like_N_sf"/>
</dbReference>
<dbReference type="Gene3D" id="3.40.50.1390">
    <property type="entry name" value="Resolvase, N-terminal catalytic domain"/>
    <property type="match status" value="1"/>
</dbReference>
<dbReference type="SMART" id="SM00857">
    <property type="entry name" value="Resolvase"/>
    <property type="match status" value="1"/>
</dbReference>
<dbReference type="PANTHER" id="PTHR30461:SF2">
    <property type="entry name" value="SERINE RECOMBINASE PINE-RELATED"/>
    <property type="match status" value="1"/>
</dbReference>
<organism evidence="7 8">
    <name type="scientific">Robinsoniella peoriensis</name>
    <dbReference type="NCBI Taxonomy" id="180332"/>
    <lineage>
        <taxon>Bacteria</taxon>
        <taxon>Bacillati</taxon>
        <taxon>Bacillota</taxon>
        <taxon>Clostridia</taxon>
        <taxon>Lachnospirales</taxon>
        <taxon>Lachnospiraceae</taxon>
        <taxon>Robinsoniella</taxon>
    </lineage>
</organism>
<feature type="active site" description="O-(5'-phospho-DNA)-serine intermediate" evidence="4 5">
    <location>
        <position position="12"/>
    </location>
</feature>
<accession>A0A4U8Q668</accession>
<dbReference type="EMBL" id="QGQD01000060">
    <property type="protein sequence ID" value="TLC99958.1"/>
    <property type="molecule type" value="Genomic_DNA"/>
</dbReference>
<dbReference type="InterPro" id="IPR050639">
    <property type="entry name" value="SSR_resolvase"/>
</dbReference>
<keyword evidence="3" id="KW-0233">DNA recombination</keyword>
<proteinExistence type="predicted"/>